<evidence type="ECO:0000313" key="1">
    <source>
        <dbReference type="EMBL" id="MED6254033.1"/>
    </source>
</evidence>
<accession>A0ABU7BUH3</accession>
<evidence type="ECO:0000313" key="2">
    <source>
        <dbReference type="Proteomes" id="UP001345963"/>
    </source>
</evidence>
<proteinExistence type="predicted"/>
<protein>
    <submittedName>
        <fullName evidence="1">Uncharacterized protein</fullName>
    </submittedName>
</protein>
<reference evidence="1 2" key="1">
    <citation type="submission" date="2021-07" db="EMBL/GenBank/DDBJ databases">
        <authorList>
            <person name="Palmer J.M."/>
        </authorList>
    </citation>
    <scope>NUCLEOTIDE SEQUENCE [LARGE SCALE GENOMIC DNA]</scope>
    <source>
        <strain evidence="1 2">AT_MEX2019</strain>
        <tissue evidence="1">Muscle</tissue>
    </source>
</reference>
<keyword evidence="2" id="KW-1185">Reference proteome</keyword>
<gene>
    <name evidence="1" type="ORF">ATANTOWER_012907</name>
</gene>
<organism evidence="1 2">
    <name type="scientific">Ataeniobius toweri</name>
    <dbReference type="NCBI Taxonomy" id="208326"/>
    <lineage>
        <taxon>Eukaryota</taxon>
        <taxon>Metazoa</taxon>
        <taxon>Chordata</taxon>
        <taxon>Craniata</taxon>
        <taxon>Vertebrata</taxon>
        <taxon>Euteleostomi</taxon>
        <taxon>Actinopterygii</taxon>
        <taxon>Neopterygii</taxon>
        <taxon>Teleostei</taxon>
        <taxon>Neoteleostei</taxon>
        <taxon>Acanthomorphata</taxon>
        <taxon>Ovalentaria</taxon>
        <taxon>Atherinomorphae</taxon>
        <taxon>Cyprinodontiformes</taxon>
        <taxon>Goodeidae</taxon>
        <taxon>Ataeniobius</taxon>
    </lineage>
</organism>
<comment type="caution">
    <text evidence="1">The sequence shown here is derived from an EMBL/GenBank/DDBJ whole genome shotgun (WGS) entry which is preliminary data.</text>
</comment>
<dbReference type="Proteomes" id="UP001345963">
    <property type="component" value="Unassembled WGS sequence"/>
</dbReference>
<sequence>MPRLNQSQTPLIIRKQRHGAFKSLSCQAHKRNARDGEALRNSKDDQQKPIKPLFCTQVLCVFLPTLCSCDYTCKYLVGRKLKEQKPFCTAGAANKMSSK</sequence>
<name>A0ABU7BUH3_9TELE</name>
<dbReference type="EMBL" id="JAHUTI010069115">
    <property type="protein sequence ID" value="MED6254033.1"/>
    <property type="molecule type" value="Genomic_DNA"/>
</dbReference>